<dbReference type="OrthoDB" id="1046782at2759"/>
<comment type="caution">
    <text evidence="1">The sequence shown here is derived from an EMBL/GenBank/DDBJ whole genome shotgun (WGS) entry which is preliminary data.</text>
</comment>
<protein>
    <submittedName>
        <fullName evidence="1">Uncharacterized protein</fullName>
    </submittedName>
</protein>
<name>A0A9Q1Q8L8_9CARY</name>
<reference evidence="1" key="1">
    <citation type="submission" date="2022-04" db="EMBL/GenBank/DDBJ databases">
        <title>Carnegiea gigantea Genome sequencing and assembly v2.</title>
        <authorList>
            <person name="Copetti D."/>
            <person name="Sanderson M.J."/>
            <person name="Burquez A."/>
            <person name="Wojciechowski M.F."/>
        </authorList>
    </citation>
    <scope>NUCLEOTIDE SEQUENCE</scope>
    <source>
        <strain evidence="1">SGP5-SGP5p</strain>
        <tissue evidence="1">Aerial part</tissue>
    </source>
</reference>
<organism evidence="1 2">
    <name type="scientific">Carnegiea gigantea</name>
    <dbReference type="NCBI Taxonomy" id="171969"/>
    <lineage>
        <taxon>Eukaryota</taxon>
        <taxon>Viridiplantae</taxon>
        <taxon>Streptophyta</taxon>
        <taxon>Embryophyta</taxon>
        <taxon>Tracheophyta</taxon>
        <taxon>Spermatophyta</taxon>
        <taxon>Magnoliopsida</taxon>
        <taxon>eudicotyledons</taxon>
        <taxon>Gunneridae</taxon>
        <taxon>Pentapetalae</taxon>
        <taxon>Caryophyllales</taxon>
        <taxon>Cactineae</taxon>
        <taxon>Cactaceae</taxon>
        <taxon>Cactoideae</taxon>
        <taxon>Echinocereeae</taxon>
        <taxon>Carnegiea</taxon>
    </lineage>
</organism>
<dbReference type="Proteomes" id="UP001153076">
    <property type="component" value="Unassembled WGS sequence"/>
</dbReference>
<sequence length="162" mass="18416">MGSQLSKQIERRRALEIEEQAPLDLVETSGRFLPETTSDIIIQEIRTEYGHKDLPGYGKFLVEELADYLIPLDEAVFKKIVAVLQRFFQGRSFVFGNRTSPRTRYPAIRFGVSGDKWVISPIRVPGSRFNYKVSVHALNGRIATIVKNLVANSEVINFFLSL</sequence>
<proteinExistence type="predicted"/>
<evidence type="ECO:0000313" key="2">
    <source>
        <dbReference type="Proteomes" id="UP001153076"/>
    </source>
</evidence>
<dbReference type="AlphaFoldDB" id="A0A9Q1Q8L8"/>
<dbReference type="EMBL" id="JAKOGI010000570">
    <property type="protein sequence ID" value="KAJ8432972.1"/>
    <property type="molecule type" value="Genomic_DNA"/>
</dbReference>
<evidence type="ECO:0000313" key="1">
    <source>
        <dbReference type="EMBL" id="KAJ8432972.1"/>
    </source>
</evidence>
<accession>A0A9Q1Q8L8</accession>
<keyword evidence="2" id="KW-1185">Reference proteome</keyword>
<gene>
    <name evidence="1" type="ORF">Cgig2_032804</name>
</gene>